<name>A0A644U1P7_9ZZZZ</name>
<feature type="compositionally biased region" description="Basic and acidic residues" evidence="1">
    <location>
        <begin position="582"/>
        <end position="601"/>
    </location>
</feature>
<feature type="compositionally biased region" description="Basic and acidic residues" evidence="1">
    <location>
        <begin position="663"/>
        <end position="735"/>
    </location>
</feature>
<feature type="region of interest" description="Disordered" evidence="1">
    <location>
        <begin position="526"/>
        <end position="557"/>
    </location>
</feature>
<proteinExistence type="predicted"/>
<feature type="compositionally biased region" description="Basic and acidic residues" evidence="1">
    <location>
        <begin position="1"/>
        <end position="11"/>
    </location>
</feature>
<reference evidence="2" key="1">
    <citation type="submission" date="2019-08" db="EMBL/GenBank/DDBJ databases">
        <authorList>
            <person name="Kucharzyk K."/>
            <person name="Murdoch R.W."/>
            <person name="Higgins S."/>
            <person name="Loffler F."/>
        </authorList>
    </citation>
    <scope>NUCLEOTIDE SEQUENCE</scope>
</reference>
<dbReference type="EMBL" id="VSSQ01000070">
    <property type="protein sequence ID" value="MPL73164.1"/>
    <property type="molecule type" value="Genomic_DNA"/>
</dbReference>
<feature type="compositionally biased region" description="Basic and acidic residues" evidence="1">
    <location>
        <begin position="32"/>
        <end position="90"/>
    </location>
</feature>
<feature type="compositionally biased region" description="Basic and acidic residues" evidence="1">
    <location>
        <begin position="1052"/>
        <end position="1079"/>
    </location>
</feature>
<comment type="caution">
    <text evidence="2">The sequence shown here is derived from an EMBL/GenBank/DDBJ whole genome shotgun (WGS) entry which is preliminary data.</text>
</comment>
<feature type="region of interest" description="Disordered" evidence="1">
    <location>
        <begin position="110"/>
        <end position="186"/>
    </location>
</feature>
<gene>
    <name evidence="2" type="ORF">SDC9_18957</name>
</gene>
<feature type="region of interest" description="Disordered" evidence="1">
    <location>
        <begin position="1050"/>
        <end position="1087"/>
    </location>
</feature>
<accession>A0A644U1P7</accession>
<feature type="compositionally biased region" description="Basic and acidic residues" evidence="1">
    <location>
        <begin position="620"/>
        <end position="655"/>
    </location>
</feature>
<dbReference type="AlphaFoldDB" id="A0A644U1P7"/>
<protein>
    <submittedName>
        <fullName evidence="2">Uncharacterized protein</fullName>
    </submittedName>
</protein>
<evidence type="ECO:0000313" key="2">
    <source>
        <dbReference type="EMBL" id="MPL73164.1"/>
    </source>
</evidence>
<evidence type="ECO:0000256" key="1">
    <source>
        <dbReference type="SAM" id="MobiDB-lite"/>
    </source>
</evidence>
<feature type="compositionally biased region" description="Basic and acidic residues" evidence="1">
    <location>
        <begin position="526"/>
        <end position="543"/>
    </location>
</feature>
<organism evidence="2">
    <name type="scientific">bioreactor metagenome</name>
    <dbReference type="NCBI Taxonomy" id="1076179"/>
    <lineage>
        <taxon>unclassified sequences</taxon>
        <taxon>metagenomes</taxon>
        <taxon>ecological metagenomes</taxon>
    </lineage>
</organism>
<sequence>MPAPAPEREHPASPPGVRLSVSLGPGSGLEDPVDRRDHQHGEQRRAEQPEQQRDRQPLEDRVGEDHHRADHRRDRGEQDRLEPDRPRLDQHVDVRLALVIAVADEVHQQDRVAHDDARQRDEADHRGRRERRVEDQVAEHDAEEGQRDRRQDDERQPERAELRHHEDVDPKERHAEGRAHVAEGDPGHFPFAVPQQRHVALVVGLAMQRHHGLLARRPVDLVERRVDRDHAVKRCLEGAGKIRRHHLRLAAVVAEDREGGFFLLHLHHVAQLDHAARARKHVRRDRRRQRRLVHHPVALRSRHHDRQRRALVAAVRIADRGRAVQQAERVEDIAFLDRVELEIVRVHRGAQPAGLGAEAVIDIDDEGHPFEGHADFRGCGAPGLGIGAIDLGQQRRHHRGPGRWFDRLQAGALRQVELRDPLTHIKGDLMRAAVAVGLVRQVDLYVALIRVFAQVVMPHQPVEVERRRGAGVGLHRDHLGQLRHHLGHLLRHRIRRLDRGALGQVDHHAQLRLVVEGQEFHRDVLGVEEPERAEAEHDRRDQEGPGGALGAQHRPRHPLVERAQLAAGVMARPLGMRGHVGAPRDLHHQPGRDDHRDEKGKDHRRRGDRGNGRHVGAHQATDEQHRQQRRDHGQRGDDGRVADLGHRLDRLRDAGARGLHRPVPRDVLDHHDRVVDEDADREDQREEADAVQREAHDVRGKQRQQDRHRNDDRHHDAFPPADREEDKRDDRHRGEAEVEQELVRLLVRGLAIVAGDLHLDRRRDQRAFKLVHTFEDLLAHHHGIRPGTLRDRHRHRRAAVERAVLAGDIGHDVVRGVADIGDLRHVGHIDRARVASGQQKPRDLGRRGQRLAGDEVDLFALVAQLAGVEGAVCLLDLVRQLLQRDAIHRKLLGIGLDPDRLGRLADDIGQTDIVDLRHLGLQLARDAGQVVRADLLAGLAREGQRHDRHVVDATADDDRLVDAGGDAVHVRLDLLVHAQDRRVRGGADDEARHHQRRIVRGLRIDVLDLVDALDDGLHRLGHELHRILGLQARSLQMDVDHRHGNLRLFLARQRDQRDQTDGERRKDNQRRQRRLDESPRQPAGNAEAMLGNAERMRLVGDLVLAHSVTTSSPPVSPVMISTMSVPFSMR</sequence>
<feature type="region of interest" description="Disordered" evidence="1">
    <location>
        <begin position="575"/>
        <end position="735"/>
    </location>
</feature>
<feature type="region of interest" description="Disordered" evidence="1">
    <location>
        <begin position="1"/>
        <end position="90"/>
    </location>
</feature>